<feature type="domain" description="J" evidence="3">
    <location>
        <begin position="9"/>
        <end position="67"/>
    </location>
</feature>
<dbReference type="SUPFAM" id="SSF49493">
    <property type="entry name" value="HSP40/DnaJ peptide-binding domain"/>
    <property type="match status" value="1"/>
</dbReference>
<dbReference type="Pfam" id="PF01556">
    <property type="entry name" value="DnaJ_C"/>
    <property type="match status" value="1"/>
</dbReference>
<reference evidence="4" key="1">
    <citation type="journal article" date="2020" name="New Phytol.">
        <title>Comparative genomics reveals dynamic genome evolution in host specialist ectomycorrhizal fungi.</title>
        <authorList>
            <person name="Lofgren L.A."/>
            <person name="Nguyen N.H."/>
            <person name="Vilgalys R."/>
            <person name="Ruytinx J."/>
            <person name="Liao H.L."/>
            <person name="Branco S."/>
            <person name="Kuo A."/>
            <person name="LaButti K."/>
            <person name="Lipzen A."/>
            <person name="Andreopoulos W."/>
            <person name="Pangilinan J."/>
            <person name="Riley R."/>
            <person name="Hundley H."/>
            <person name="Na H."/>
            <person name="Barry K."/>
            <person name="Grigoriev I.V."/>
            <person name="Stajich J.E."/>
            <person name="Kennedy P.G."/>
        </authorList>
    </citation>
    <scope>NUCLEOTIDE SEQUENCE</scope>
    <source>
        <strain evidence="4">DOB743</strain>
    </source>
</reference>
<dbReference type="InterPro" id="IPR008971">
    <property type="entry name" value="HSP40/DnaJ_pept-bd"/>
</dbReference>
<accession>A0A9P7A3I2</accession>
<feature type="compositionally biased region" description="Polar residues" evidence="2">
    <location>
        <begin position="78"/>
        <end position="90"/>
    </location>
</feature>
<dbReference type="GO" id="GO:0005829">
    <property type="term" value="C:cytosol"/>
    <property type="evidence" value="ECO:0007669"/>
    <property type="project" value="TreeGrafter"/>
</dbReference>
<organism evidence="4 5">
    <name type="scientific">Suillus placidus</name>
    <dbReference type="NCBI Taxonomy" id="48579"/>
    <lineage>
        <taxon>Eukaryota</taxon>
        <taxon>Fungi</taxon>
        <taxon>Dikarya</taxon>
        <taxon>Basidiomycota</taxon>
        <taxon>Agaricomycotina</taxon>
        <taxon>Agaricomycetes</taxon>
        <taxon>Agaricomycetidae</taxon>
        <taxon>Boletales</taxon>
        <taxon>Suillineae</taxon>
        <taxon>Suillaceae</taxon>
        <taxon>Suillus</taxon>
    </lineage>
</organism>
<dbReference type="CDD" id="cd10747">
    <property type="entry name" value="DnaJ_C"/>
    <property type="match status" value="1"/>
</dbReference>
<feature type="compositionally biased region" description="Basic and acidic residues" evidence="2">
    <location>
        <begin position="180"/>
        <end position="189"/>
    </location>
</feature>
<dbReference type="PROSITE" id="PS50076">
    <property type="entry name" value="DNAJ_2"/>
    <property type="match status" value="1"/>
</dbReference>
<dbReference type="GO" id="GO:0006413">
    <property type="term" value="P:translational initiation"/>
    <property type="evidence" value="ECO:0007669"/>
    <property type="project" value="TreeGrafter"/>
</dbReference>
<protein>
    <recommendedName>
        <fullName evidence="3">J domain-containing protein</fullName>
    </recommendedName>
</protein>
<dbReference type="Pfam" id="PF00226">
    <property type="entry name" value="DnaJ"/>
    <property type="match status" value="1"/>
</dbReference>
<dbReference type="CDD" id="cd06257">
    <property type="entry name" value="DnaJ"/>
    <property type="match status" value="1"/>
</dbReference>
<evidence type="ECO:0000259" key="3">
    <source>
        <dbReference type="PROSITE" id="PS50076"/>
    </source>
</evidence>
<dbReference type="PANTHER" id="PTHR24078">
    <property type="entry name" value="DNAJ HOMOLOG SUBFAMILY C MEMBER"/>
    <property type="match status" value="1"/>
</dbReference>
<evidence type="ECO:0000256" key="1">
    <source>
        <dbReference type="ARBA" id="ARBA00023186"/>
    </source>
</evidence>
<dbReference type="InterPro" id="IPR002939">
    <property type="entry name" value="DnaJ_C"/>
</dbReference>
<feature type="compositionally biased region" description="Polar residues" evidence="2">
    <location>
        <begin position="281"/>
        <end position="297"/>
    </location>
</feature>
<feature type="compositionally biased region" description="Polar residues" evidence="2">
    <location>
        <begin position="231"/>
        <end position="240"/>
    </location>
</feature>
<proteinExistence type="predicted"/>
<evidence type="ECO:0000313" key="5">
    <source>
        <dbReference type="Proteomes" id="UP000714275"/>
    </source>
</evidence>
<dbReference type="GO" id="GO:0051087">
    <property type="term" value="F:protein-folding chaperone binding"/>
    <property type="evidence" value="ECO:0007669"/>
    <property type="project" value="TreeGrafter"/>
</dbReference>
<feature type="region of interest" description="Disordered" evidence="2">
    <location>
        <begin position="315"/>
        <end position="344"/>
    </location>
</feature>
<feature type="region of interest" description="Disordered" evidence="2">
    <location>
        <begin position="66"/>
        <end position="303"/>
    </location>
</feature>
<feature type="compositionally biased region" description="Basic and acidic residues" evidence="2">
    <location>
        <begin position="219"/>
        <end position="229"/>
    </location>
</feature>
<dbReference type="InterPro" id="IPR051339">
    <property type="entry name" value="DnaJ_subfamily_B"/>
</dbReference>
<dbReference type="AlphaFoldDB" id="A0A9P7A3I2"/>
<dbReference type="GO" id="GO:0051082">
    <property type="term" value="F:unfolded protein binding"/>
    <property type="evidence" value="ECO:0007669"/>
    <property type="project" value="InterPro"/>
</dbReference>
<evidence type="ECO:0000313" key="4">
    <source>
        <dbReference type="EMBL" id="KAG1781717.1"/>
    </source>
</evidence>
<dbReference type="Gene3D" id="2.60.260.20">
    <property type="entry name" value="Urease metallochaperone UreE, N-terminal domain"/>
    <property type="match status" value="2"/>
</dbReference>
<gene>
    <name evidence="4" type="ORF">EV702DRAFT_1193190</name>
</gene>
<dbReference type="EMBL" id="JABBWD010000005">
    <property type="protein sequence ID" value="KAG1781717.1"/>
    <property type="molecule type" value="Genomic_DNA"/>
</dbReference>
<name>A0A9P7A3I2_9AGAM</name>
<dbReference type="Proteomes" id="UP000714275">
    <property type="component" value="Unassembled WGS sequence"/>
</dbReference>
<dbReference type="InterPro" id="IPR001623">
    <property type="entry name" value="DnaJ_domain"/>
</dbReference>
<keyword evidence="1" id="KW-0143">Chaperone</keyword>
<dbReference type="PRINTS" id="PR00625">
    <property type="entry name" value="JDOMAIN"/>
</dbReference>
<dbReference type="PANTHER" id="PTHR24078:SF553">
    <property type="entry name" value="DNAJ HOMOLOG SUBFAMILY B MEMBER 5"/>
    <property type="match status" value="1"/>
</dbReference>
<comment type="caution">
    <text evidence="4">The sequence shown here is derived from an EMBL/GenBank/DDBJ whole genome shotgun (WGS) entry which is preliminary data.</text>
</comment>
<dbReference type="SUPFAM" id="SSF46565">
    <property type="entry name" value="Chaperone J-domain"/>
    <property type="match status" value="1"/>
</dbReference>
<feature type="compositionally biased region" description="Polar residues" evidence="2">
    <location>
        <begin position="100"/>
        <end position="129"/>
    </location>
</feature>
<evidence type="ECO:0000256" key="2">
    <source>
        <dbReference type="SAM" id="MobiDB-lite"/>
    </source>
</evidence>
<dbReference type="Gene3D" id="1.10.287.110">
    <property type="entry name" value="DnaJ domain"/>
    <property type="match status" value="1"/>
</dbReference>
<keyword evidence="5" id="KW-1185">Reference proteome</keyword>
<dbReference type="SMART" id="SM00271">
    <property type="entry name" value="DnaJ"/>
    <property type="match status" value="1"/>
</dbReference>
<sequence>MPVASRRPEHYNALGLVVDATDEDIRTAYKKLALQWHPDRHQIGKEYAAQMFVEVNTAYHSLMDGTESMDPSCGDSVSPLSTPTESSTARIFSAEPRPQANAQSSRHTKSSGSQKSEQTPNLFSSTSVPGSDAKRNSQPCSSDDKTTHYASYAHHPNLMHHSHKPCSTGSNGSRSRSRTKSYDNLRDLPRPSAPDQAPSSATSASRSHSSSRTSIPHSKSHDNLRDPLRNSKPQSGQAPPSVSRDPKSETSNWSKNNKGAGPTSIYSKGRTRGSNDVKPLRSQTGNFSQPVIPPTSSKLHKLSRRGLGEELLQKLSKGSSKYKKEEGSTYSDNAPTYGSPLRPLGAPRGTSKEWLFPLPLTLYEMYYGTAFQFLITRELLSRKTEQVEIYVDVPPGIRSGTRIVCPRTGHQRKDGTLQDVIFLVEEVPHGGFTRVKDDLFMDICVPWMDTLAEQGADICIDGMDGEEIIFALPYPIYDKSTEGQLLVKGAGMPIREGRKTVGRGDLIVRWQVVFSHPSKWENFKKALRIKA</sequence>
<dbReference type="OrthoDB" id="10250354at2759"/>
<dbReference type="GO" id="GO:0006457">
    <property type="term" value="P:protein folding"/>
    <property type="evidence" value="ECO:0007669"/>
    <property type="project" value="InterPro"/>
</dbReference>
<feature type="compositionally biased region" description="Low complexity" evidence="2">
    <location>
        <begin position="198"/>
        <end position="217"/>
    </location>
</feature>
<dbReference type="InterPro" id="IPR036869">
    <property type="entry name" value="J_dom_sf"/>
</dbReference>